<dbReference type="Gene3D" id="3.30.9.10">
    <property type="entry name" value="D-Amino Acid Oxidase, subunit A, domain 2"/>
    <property type="match status" value="1"/>
</dbReference>
<sequence length="69" mass="6943">MGYGTAGQALAVLLGTDGHQLEVFERAPAPAPGPVGAGFLLQPSGLQVLWNMGLLPQALAHGARPAGVQ</sequence>
<gene>
    <name evidence="1" type="ordered locus">PXO_01732</name>
</gene>
<dbReference type="KEGG" id="xop:PXO_01732"/>
<protein>
    <submittedName>
        <fullName evidence="1">Oxidoreductase</fullName>
    </submittedName>
</protein>
<reference evidence="1 2" key="1">
    <citation type="journal article" date="2008" name="BMC Genomics">
        <title>Genome sequence and rapid evolution of the rice pathogen Xanthomonas oryzae pv. oryzae PXO99A.</title>
        <authorList>
            <person name="Salzberg S.L."/>
            <person name="Sommer D.D."/>
            <person name="Schatz M.C."/>
            <person name="Phillippy A.M."/>
            <person name="Rabinowicz P.D."/>
            <person name="Tsuge S."/>
            <person name="Furutani A."/>
            <person name="Ochiai H."/>
            <person name="Delcher A.L."/>
            <person name="Kelley D."/>
            <person name="Madupu R."/>
            <person name="Puiu D."/>
            <person name="Radune D."/>
            <person name="Shumway M."/>
            <person name="Trapnell C."/>
            <person name="Aparna G."/>
            <person name="Jha G."/>
            <person name="Pandey A."/>
            <person name="Patil P.B."/>
            <person name="Ishihara H."/>
            <person name="Meyer D.F."/>
            <person name="Szurek B."/>
            <person name="Verdier V."/>
            <person name="Koebnik R."/>
            <person name="Dow J.M."/>
            <person name="Ryan R.P."/>
            <person name="Hirata H."/>
            <person name="Tsuyumu S."/>
            <person name="Won Lee S."/>
            <person name="Seo Y.S."/>
            <person name="Sriariyanum M."/>
            <person name="Ronald P.C."/>
            <person name="Sonti R.V."/>
            <person name="Van Sluys M.A."/>
            <person name="Leach J.E."/>
            <person name="White F.F."/>
            <person name="Bogdanove A.J."/>
        </authorList>
    </citation>
    <scope>NUCLEOTIDE SEQUENCE [LARGE SCALE GENOMIC DNA]</scope>
    <source>
        <strain evidence="1 2">PXO99A</strain>
    </source>
</reference>
<dbReference type="Proteomes" id="UP000001740">
    <property type="component" value="Chromosome"/>
</dbReference>
<dbReference type="AlphaFoldDB" id="A0A0K0GLM8"/>
<dbReference type="InterPro" id="IPR036188">
    <property type="entry name" value="FAD/NAD-bd_sf"/>
</dbReference>
<dbReference type="SUPFAM" id="SSF51905">
    <property type="entry name" value="FAD/NAD(P)-binding domain"/>
    <property type="match status" value="1"/>
</dbReference>
<name>A0A0K0GLM8_XANOP</name>
<evidence type="ECO:0000313" key="1">
    <source>
        <dbReference type="EMBL" id="ACD59664.1"/>
    </source>
</evidence>
<dbReference type="Gene3D" id="3.50.50.60">
    <property type="entry name" value="FAD/NAD(P)-binding domain"/>
    <property type="match status" value="1"/>
</dbReference>
<dbReference type="eggNOG" id="COG0654">
    <property type="taxonomic scope" value="Bacteria"/>
</dbReference>
<proteinExistence type="predicted"/>
<dbReference type="HOGENOM" id="CLU_2775000_0_0_6"/>
<dbReference type="EMBL" id="CP000967">
    <property type="protein sequence ID" value="ACD59664.1"/>
    <property type="molecule type" value="Genomic_DNA"/>
</dbReference>
<accession>A0A0K0GLM8</accession>
<organism evidence="1 2">
    <name type="scientific">Xanthomonas oryzae pv. oryzae (strain PXO99A)</name>
    <dbReference type="NCBI Taxonomy" id="360094"/>
    <lineage>
        <taxon>Bacteria</taxon>
        <taxon>Pseudomonadati</taxon>
        <taxon>Pseudomonadota</taxon>
        <taxon>Gammaproteobacteria</taxon>
        <taxon>Lysobacterales</taxon>
        <taxon>Lysobacteraceae</taxon>
        <taxon>Xanthomonas</taxon>
    </lineage>
</organism>
<evidence type="ECO:0000313" key="2">
    <source>
        <dbReference type="Proteomes" id="UP000001740"/>
    </source>
</evidence>